<dbReference type="InterPro" id="IPR001210">
    <property type="entry name" value="Ribosomal_eS17"/>
</dbReference>
<dbReference type="Pfam" id="PF00833">
    <property type="entry name" value="Ribosomal_S17e"/>
    <property type="match status" value="1"/>
</dbReference>
<evidence type="ECO:0000256" key="1">
    <source>
        <dbReference type="ARBA" id="ARBA00010444"/>
    </source>
</evidence>
<dbReference type="PANTHER" id="PTHR10732:SF0">
    <property type="entry name" value="40S RIBOSOMAL PROTEIN S17"/>
    <property type="match status" value="1"/>
</dbReference>
<keyword evidence="2 4" id="KW-0689">Ribosomal protein</keyword>
<dbReference type="GO" id="GO:0003735">
    <property type="term" value="F:structural constituent of ribosome"/>
    <property type="evidence" value="ECO:0007669"/>
    <property type="project" value="InterPro"/>
</dbReference>
<dbReference type="GO" id="GO:0006412">
    <property type="term" value="P:translation"/>
    <property type="evidence" value="ECO:0007669"/>
    <property type="project" value="UniProtKB-UniRule"/>
</dbReference>
<dbReference type="GO" id="GO:1990904">
    <property type="term" value="C:ribonucleoprotein complex"/>
    <property type="evidence" value="ECO:0007669"/>
    <property type="project" value="UniProtKB-KW"/>
</dbReference>
<dbReference type="RefSeq" id="WP_012309833.1">
    <property type="nucleotide sequence ID" value="NZ_RCOR01000018.1"/>
</dbReference>
<dbReference type="HAMAP" id="MF_00511">
    <property type="entry name" value="Ribosomal_eS17"/>
    <property type="match status" value="1"/>
</dbReference>
<name>A0A429G7H0_9CREN</name>
<organism evidence="5 6">
    <name type="scientific">Candidatus Korarchaeum cryptofilum</name>
    <dbReference type="NCBI Taxonomy" id="498846"/>
    <lineage>
        <taxon>Archaea</taxon>
        <taxon>Thermoproteota</taxon>
        <taxon>Candidatus Korarchaeia</taxon>
        <taxon>Candidatus Korarchaeales</taxon>
        <taxon>Candidatus Korarchaeaceae</taxon>
        <taxon>Candidatus Korarchaeum</taxon>
    </lineage>
</organism>
<dbReference type="SUPFAM" id="SSF116820">
    <property type="entry name" value="Rps17e-like"/>
    <property type="match status" value="1"/>
</dbReference>
<sequence>MGTVRERAIKRVAYKLVKQYPDLWTEDFEHNKMILSQIAEIKSKVYRNRIAGYITRLKVRERQGTLV</sequence>
<evidence type="ECO:0000313" key="5">
    <source>
        <dbReference type="EMBL" id="RSN69731.1"/>
    </source>
</evidence>
<proteinExistence type="inferred from homology"/>
<reference evidence="5 6" key="1">
    <citation type="submission" date="2018-10" db="EMBL/GenBank/DDBJ databases">
        <title>Co-occurring genomic capacity for anaerobic methane metabolism and dissimilatory sulfite reduction discovered in the Korarchaeota.</title>
        <authorList>
            <person name="Mckay L.J."/>
            <person name="Dlakic M."/>
            <person name="Fields M.W."/>
            <person name="Delmont T.O."/>
            <person name="Eren A.M."/>
            <person name="Jay Z.J."/>
            <person name="Klingelsmith K.B."/>
            <person name="Rusch D.B."/>
            <person name="Inskeep W.P."/>
        </authorList>
    </citation>
    <scope>NUCLEOTIDE SEQUENCE [LARGE SCALE GENOMIC DNA]</scope>
    <source>
        <strain evidence="5 6">WS</strain>
    </source>
</reference>
<protein>
    <recommendedName>
        <fullName evidence="4">Small ribosomal subunit protein eS17</fullName>
    </recommendedName>
</protein>
<evidence type="ECO:0000256" key="3">
    <source>
        <dbReference type="ARBA" id="ARBA00023274"/>
    </source>
</evidence>
<dbReference type="OMA" id="TRDFEHN"/>
<evidence type="ECO:0000256" key="4">
    <source>
        <dbReference type="HAMAP-Rule" id="MF_00511"/>
    </source>
</evidence>
<dbReference type="SMR" id="A0A429G7H0"/>
<dbReference type="PANTHER" id="PTHR10732">
    <property type="entry name" value="40S RIBOSOMAL PROTEIN S17"/>
    <property type="match status" value="1"/>
</dbReference>
<comment type="caution">
    <text evidence="5">The sequence shown here is derived from an EMBL/GenBank/DDBJ whole genome shotgun (WGS) entry which is preliminary data.</text>
</comment>
<dbReference type="GeneID" id="6094467"/>
<dbReference type="Gene3D" id="1.10.60.20">
    <property type="entry name" value="Ribosomal protein S17e-like"/>
    <property type="match status" value="1"/>
</dbReference>
<dbReference type="AlphaFoldDB" id="A0A429G7H0"/>
<comment type="similarity">
    <text evidence="1 4">Belongs to the eukaryotic ribosomal protein eS17 family.</text>
</comment>
<evidence type="ECO:0000256" key="2">
    <source>
        <dbReference type="ARBA" id="ARBA00022980"/>
    </source>
</evidence>
<dbReference type="NCBIfam" id="NF002242">
    <property type="entry name" value="PRK01151.1"/>
    <property type="match status" value="1"/>
</dbReference>
<accession>A0A429G7H0</accession>
<gene>
    <name evidence="4" type="primary">rps17e</name>
    <name evidence="5" type="ORF">D9Q81_02995</name>
</gene>
<keyword evidence="3 4" id="KW-0687">Ribonucleoprotein</keyword>
<evidence type="ECO:0000313" key="6">
    <source>
        <dbReference type="Proteomes" id="UP000278149"/>
    </source>
</evidence>
<dbReference type="Proteomes" id="UP000278149">
    <property type="component" value="Unassembled WGS sequence"/>
</dbReference>
<dbReference type="InterPro" id="IPR036401">
    <property type="entry name" value="Ribosomal_eS17_sf"/>
</dbReference>
<dbReference type="EMBL" id="RCOR01000018">
    <property type="protein sequence ID" value="RSN69731.1"/>
    <property type="molecule type" value="Genomic_DNA"/>
</dbReference>
<dbReference type="GO" id="GO:0005840">
    <property type="term" value="C:ribosome"/>
    <property type="evidence" value="ECO:0007669"/>
    <property type="project" value="UniProtKB-KW"/>
</dbReference>